<accession>A0A1B2HPE2</accession>
<dbReference type="SUPFAM" id="SSF51604">
    <property type="entry name" value="Enolase C-terminal domain-like"/>
    <property type="match status" value="1"/>
</dbReference>
<proteinExistence type="predicted"/>
<dbReference type="AlphaFoldDB" id="A0A1B2HPE2"/>
<reference evidence="1 2" key="1">
    <citation type="submission" date="2016-07" db="EMBL/GenBank/DDBJ databases">
        <title>Complete genome sequence of the Lentzea guizhouensis DHS C013.</title>
        <authorList>
            <person name="Cao C."/>
        </authorList>
    </citation>
    <scope>NUCLEOTIDE SEQUENCE [LARGE SCALE GENOMIC DNA]</scope>
    <source>
        <strain evidence="1 2">DHS C013</strain>
    </source>
</reference>
<dbReference type="RefSeq" id="WP_065917953.1">
    <property type="nucleotide sequence ID" value="NZ_CP016793.1"/>
</dbReference>
<dbReference type="STRING" id="1586287.BBK82_29770"/>
<keyword evidence="2" id="KW-1185">Reference proteome</keyword>
<evidence type="ECO:0000313" key="1">
    <source>
        <dbReference type="EMBL" id="ANZ39612.1"/>
    </source>
</evidence>
<evidence type="ECO:0000313" key="2">
    <source>
        <dbReference type="Proteomes" id="UP000093053"/>
    </source>
</evidence>
<dbReference type="Proteomes" id="UP000093053">
    <property type="component" value="Chromosome"/>
</dbReference>
<organism evidence="1 2">
    <name type="scientific">Lentzea guizhouensis</name>
    <dbReference type="NCBI Taxonomy" id="1586287"/>
    <lineage>
        <taxon>Bacteria</taxon>
        <taxon>Bacillati</taxon>
        <taxon>Actinomycetota</taxon>
        <taxon>Actinomycetes</taxon>
        <taxon>Pseudonocardiales</taxon>
        <taxon>Pseudonocardiaceae</taxon>
        <taxon>Lentzea</taxon>
    </lineage>
</organism>
<dbReference type="InterPro" id="IPR036849">
    <property type="entry name" value="Enolase-like_C_sf"/>
</dbReference>
<dbReference type="EMBL" id="CP016793">
    <property type="protein sequence ID" value="ANZ39612.1"/>
    <property type="molecule type" value="Genomic_DNA"/>
</dbReference>
<gene>
    <name evidence="1" type="ORF">BBK82_29770</name>
</gene>
<sequence length="126" mass="12786">MTALANEPVHATAPTATCVLVDVRDCGLPGVRWAADCADALGVGLVVHAGVENDPAHVEVAALLAGHPGLTVHVEHHDRPLARWEGALVVISRDSALAAPPLAGDDCRDVVVVSGTLPRSPAASAS</sequence>
<name>A0A1B2HPE2_9PSEU</name>
<protein>
    <submittedName>
        <fullName evidence="1">Uncharacterized protein</fullName>
    </submittedName>
</protein>
<dbReference type="OrthoDB" id="3682255at2"/>
<dbReference type="KEGG" id="led:BBK82_29770"/>